<keyword evidence="2" id="KW-1185">Reference proteome</keyword>
<protein>
    <submittedName>
        <fullName evidence="1">Uncharacterized protein</fullName>
    </submittedName>
</protein>
<dbReference type="Gene3D" id="3.40.30.10">
    <property type="entry name" value="Glutaredoxin"/>
    <property type="match status" value="1"/>
</dbReference>
<sequence length="70" mass="7997">MMDTEDPLIFAKRLRVRYSLAVASDEVKNKFGGIEGLPTTMLYDRQGILREKIIGFEYTDVIGSELKPLF</sequence>
<accession>A0A7V8SWQ4</accession>
<gene>
    <name evidence="1" type="ORF">HRJ53_09240</name>
</gene>
<proteinExistence type="predicted"/>
<name>A0A7V8SWQ4_9BACT</name>
<dbReference type="EMBL" id="JACDQQ010000891">
    <property type="protein sequence ID" value="MBA0085168.1"/>
    <property type="molecule type" value="Genomic_DNA"/>
</dbReference>
<dbReference type="InterPro" id="IPR036249">
    <property type="entry name" value="Thioredoxin-like_sf"/>
</dbReference>
<dbReference type="AlphaFoldDB" id="A0A7V8SWQ4"/>
<evidence type="ECO:0000313" key="1">
    <source>
        <dbReference type="EMBL" id="MBA0085168.1"/>
    </source>
</evidence>
<organism evidence="1 2">
    <name type="scientific">Candidatus Acidiferrum panamense</name>
    <dbReference type="NCBI Taxonomy" id="2741543"/>
    <lineage>
        <taxon>Bacteria</taxon>
        <taxon>Pseudomonadati</taxon>
        <taxon>Acidobacteriota</taxon>
        <taxon>Terriglobia</taxon>
        <taxon>Candidatus Acidiferrales</taxon>
        <taxon>Candidatus Acidiferrum</taxon>
    </lineage>
</organism>
<reference evidence="1" key="1">
    <citation type="submission" date="2020-06" db="EMBL/GenBank/DDBJ databases">
        <title>Legume-microbial interactions unlock mineral nutrients during tropical forest succession.</title>
        <authorList>
            <person name="Epihov D.Z."/>
        </authorList>
    </citation>
    <scope>NUCLEOTIDE SEQUENCE [LARGE SCALE GENOMIC DNA]</scope>
    <source>
        <strain evidence="1">Pan2503</strain>
    </source>
</reference>
<dbReference type="SUPFAM" id="SSF52833">
    <property type="entry name" value="Thioredoxin-like"/>
    <property type="match status" value="1"/>
</dbReference>
<comment type="caution">
    <text evidence="1">The sequence shown here is derived from an EMBL/GenBank/DDBJ whole genome shotgun (WGS) entry which is preliminary data.</text>
</comment>
<dbReference type="Proteomes" id="UP000567293">
    <property type="component" value="Unassembled WGS sequence"/>
</dbReference>
<evidence type="ECO:0000313" key="2">
    <source>
        <dbReference type="Proteomes" id="UP000567293"/>
    </source>
</evidence>